<dbReference type="Gene3D" id="3.40.50.300">
    <property type="entry name" value="P-loop containing nucleotide triphosphate hydrolases"/>
    <property type="match status" value="2"/>
</dbReference>
<feature type="domain" description="Disease resistance R13L4/SHOC-2-like LRR" evidence="11">
    <location>
        <begin position="745"/>
        <end position="847"/>
    </location>
</feature>
<dbReference type="OrthoDB" id="693153at2759"/>
<comment type="caution">
    <text evidence="12">The sequence shown here is derived from an EMBL/GenBank/DDBJ whole genome shotgun (WGS) entry which is preliminary data.</text>
</comment>
<organism evidence="12 13">
    <name type="scientific">Digitaria exilis</name>
    <dbReference type="NCBI Taxonomy" id="1010633"/>
    <lineage>
        <taxon>Eukaryota</taxon>
        <taxon>Viridiplantae</taxon>
        <taxon>Streptophyta</taxon>
        <taxon>Embryophyta</taxon>
        <taxon>Tracheophyta</taxon>
        <taxon>Spermatophyta</taxon>
        <taxon>Magnoliopsida</taxon>
        <taxon>Liliopsida</taxon>
        <taxon>Poales</taxon>
        <taxon>Poaceae</taxon>
        <taxon>PACMAD clade</taxon>
        <taxon>Panicoideae</taxon>
        <taxon>Panicodae</taxon>
        <taxon>Paniceae</taxon>
        <taxon>Anthephorinae</taxon>
        <taxon>Digitaria</taxon>
    </lineage>
</organism>
<dbReference type="SUPFAM" id="SSF52047">
    <property type="entry name" value="RNI-like"/>
    <property type="match status" value="1"/>
</dbReference>
<dbReference type="PANTHER" id="PTHR23155:SF1135">
    <property type="entry name" value="OS08G0246300 PROTEIN"/>
    <property type="match status" value="1"/>
</dbReference>
<keyword evidence="4" id="KW-0547">Nucleotide-binding</keyword>
<evidence type="ECO:0000259" key="10">
    <source>
        <dbReference type="Pfam" id="PF23559"/>
    </source>
</evidence>
<dbReference type="Pfam" id="PF18052">
    <property type="entry name" value="Rx_N"/>
    <property type="match status" value="1"/>
</dbReference>
<dbReference type="InterPro" id="IPR002182">
    <property type="entry name" value="NB-ARC"/>
</dbReference>
<dbReference type="Proteomes" id="UP000636709">
    <property type="component" value="Unassembled WGS sequence"/>
</dbReference>
<dbReference type="InterPro" id="IPR055414">
    <property type="entry name" value="LRR_R13L4/SHOC2-like"/>
</dbReference>
<feature type="domain" description="Disease resistance N-terminal" evidence="9">
    <location>
        <begin position="18"/>
        <end position="91"/>
    </location>
</feature>
<dbReference type="EMBL" id="JACEFO010001828">
    <property type="protein sequence ID" value="KAF8700229.1"/>
    <property type="molecule type" value="Genomic_DNA"/>
</dbReference>
<evidence type="ECO:0000256" key="3">
    <source>
        <dbReference type="ARBA" id="ARBA00022737"/>
    </source>
</evidence>
<feature type="domain" description="Disease resistance R13L4/SHOC-2-like LRR" evidence="11">
    <location>
        <begin position="892"/>
        <end position="1125"/>
    </location>
</feature>
<dbReference type="InterPro" id="IPR058922">
    <property type="entry name" value="WHD_DRP"/>
</dbReference>
<keyword evidence="6" id="KW-0175">Coiled coil</keyword>
<comment type="similarity">
    <text evidence="1">Belongs to the disease resistance NB-LRR family.</text>
</comment>
<feature type="domain" description="NB-ARC" evidence="8">
    <location>
        <begin position="395"/>
        <end position="564"/>
    </location>
</feature>
<keyword evidence="5" id="KW-0611">Plant defense</keyword>
<dbReference type="CDD" id="cd14798">
    <property type="entry name" value="RX-CC_like"/>
    <property type="match status" value="1"/>
</dbReference>
<dbReference type="InterPro" id="IPR027417">
    <property type="entry name" value="P-loop_NTPase"/>
</dbReference>
<feature type="domain" description="NB-ARC" evidence="8">
    <location>
        <begin position="187"/>
        <end position="357"/>
    </location>
</feature>
<evidence type="ECO:0000256" key="2">
    <source>
        <dbReference type="ARBA" id="ARBA00022614"/>
    </source>
</evidence>
<feature type="compositionally biased region" description="Basic and acidic residues" evidence="7">
    <location>
        <begin position="171"/>
        <end position="190"/>
    </location>
</feature>
<dbReference type="Gene3D" id="1.20.5.4130">
    <property type="match status" value="1"/>
</dbReference>
<evidence type="ECO:0000259" key="11">
    <source>
        <dbReference type="Pfam" id="PF23598"/>
    </source>
</evidence>
<evidence type="ECO:0000259" key="9">
    <source>
        <dbReference type="Pfam" id="PF18052"/>
    </source>
</evidence>
<dbReference type="SUPFAM" id="SSF52540">
    <property type="entry name" value="P-loop containing nucleoside triphosphate hydrolases"/>
    <property type="match status" value="2"/>
</dbReference>
<gene>
    <name evidence="12" type="ORF">HU200_034609</name>
</gene>
<dbReference type="Pfam" id="PF23559">
    <property type="entry name" value="WHD_DRP"/>
    <property type="match status" value="1"/>
</dbReference>
<dbReference type="AlphaFoldDB" id="A0A835EJV7"/>
<protein>
    <submittedName>
        <fullName evidence="12">Uncharacterized protein</fullName>
    </submittedName>
</protein>
<keyword evidence="3" id="KW-0677">Repeat</keyword>
<sequence length="1153" mass="132012">MADLVLGLAKTTVEGTVTMARSAMEEEEKLQKSVQRDLLVISDEFDMMHSFLNDAKDRVTDNVTKTLVRQVRNTALDVEDCIEIIVHLDKKPHWLRRMMLPWCMPTVATWKDLDAAVANVEQLKARVEAMGLRNLRYNRIGDSSHKPVEKMHQQAVANTTAPNIFFTENSAQKKQDNDKNEKEEKHNVQEKANDVQLQVISVLGTGSNPEMVSIDKAYHDSETCKSFKYRAWVKLVHPFNPIEFIRSVLAQFYKNLKKQQEETLDFLEVLMATDNELIVDFKCQIKLKYLVILEDVSTMADWEAVRGYLPDNKNGSCIVVHTRRFDVARSCVGNGYQVSELEKNPSIYLLYKEVWTKLDAARNENDVDKEDEYKQWLNKNPLFGHDEDLRWLSWLMRPSRVVSVWGISGVGKSFLIQHFCRKAQQDYQDQHCKFVWLNVPHPFDLRVLSRSLLSELKLLAPQDHIIISNIKDPVQGCREYLQNQGQKQICYFIVIDGLQSTEEWDLIRPTFVCTDQKKNIAIIIITNEEDVAIHCATEKRFVWNVKGLEVDNAIKLFNQHQNEQTRGLLLQKCGGLPKVICAVAESWANAPHSTRSLGVMFTWLDSYFRNCPDSLKPCIFYLSIFPLNHPIRRRRLVRRWIAEGYFRNNKESTAEENADRSFSKLVNLSMIQAPSTEVNYEGAPLCQVNGFLREYIVSRLMEENLVFALEGHCSKDIQRTGRHLAIDKSWDRDRNVFESIDLSLLRSLTVFGKWESFIISNKMKMLRVLDLDDVTSGVTNGDVEKMVKQLPRLKFLSLRKCKQITRLPDSLGDLKQLQTLDIRETSVIKLPNSIIKLEKLQYIYAGTAKHDQSTEGAENPSAVAVAPLRRSCAALGSCLSKSRIHRPCGSYSGVKVPRGIRKLSGLHTLGVVSIHSAGEDGILEDLKTLTQLHKLEVSDINRKNSEKFFSYISRLVHLESLSLQMQGNPDSEDAACMADISSPLENLRSLRLCGLLDRLPSWITQMCLQLPRLKKLDLQMKTLPQQQLDFVLTLPHLRTLRLQLAEFQDGELRFCWCVGRNSGEWVINFLDIACNSRLQAVRFGSKLDVEIMKIRCCSVSSSLKFSGLQSMESLKEVWLSGSYEQGFMQQLDSDLKKNKNKPILKLEKSSPST</sequence>
<evidence type="ECO:0000256" key="7">
    <source>
        <dbReference type="SAM" id="MobiDB-lite"/>
    </source>
</evidence>
<dbReference type="InterPro" id="IPR038005">
    <property type="entry name" value="RX-like_CC"/>
</dbReference>
<dbReference type="Pfam" id="PF00931">
    <property type="entry name" value="NB-ARC"/>
    <property type="match status" value="2"/>
</dbReference>
<dbReference type="GO" id="GO:0043531">
    <property type="term" value="F:ADP binding"/>
    <property type="evidence" value="ECO:0007669"/>
    <property type="project" value="InterPro"/>
</dbReference>
<dbReference type="Gene3D" id="3.80.10.10">
    <property type="entry name" value="Ribonuclease Inhibitor"/>
    <property type="match status" value="1"/>
</dbReference>
<name>A0A835EJV7_9POAL</name>
<feature type="region of interest" description="Disordered" evidence="7">
    <location>
        <begin position="169"/>
        <end position="190"/>
    </location>
</feature>
<dbReference type="Pfam" id="PF23598">
    <property type="entry name" value="LRR_14"/>
    <property type="match status" value="2"/>
</dbReference>
<dbReference type="PRINTS" id="PR00364">
    <property type="entry name" value="DISEASERSIST"/>
</dbReference>
<evidence type="ECO:0000256" key="4">
    <source>
        <dbReference type="ARBA" id="ARBA00022741"/>
    </source>
</evidence>
<evidence type="ECO:0000256" key="6">
    <source>
        <dbReference type="ARBA" id="ARBA00023054"/>
    </source>
</evidence>
<reference evidence="12" key="1">
    <citation type="submission" date="2020-07" db="EMBL/GenBank/DDBJ databases">
        <title>Genome sequence and genetic diversity analysis of an under-domesticated orphan crop, white fonio (Digitaria exilis).</title>
        <authorList>
            <person name="Bennetzen J.L."/>
            <person name="Chen S."/>
            <person name="Ma X."/>
            <person name="Wang X."/>
            <person name="Yssel A.E.J."/>
            <person name="Chaluvadi S.R."/>
            <person name="Johnson M."/>
            <person name="Gangashetty P."/>
            <person name="Hamidou F."/>
            <person name="Sanogo M.D."/>
            <person name="Zwaenepoel A."/>
            <person name="Wallace J."/>
            <person name="Van De Peer Y."/>
            <person name="Van Deynze A."/>
        </authorList>
    </citation>
    <scope>NUCLEOTIDE SEQUENCE</scope>
    <source>
        <tissue evidence="12">Leaves</tissue>
    </source>
</reference>
<dbReference type="GO" id="GO:0098542">
    <property type="term" value="P:defense response to other organism"/>
    <property type="evidence" value="ECO:0007669"/>
    <property type="project" value="TreeGrafter"/>
</dbReference>
<evidence type="ECO:0000313" key="12">
    <source>
        <dbReference type="EMBL" id="KAF8700229.1"/>
    </source>
</evidence>
<keyword evidence="2" id="KW-0433">Leucine-rich repeat</keyword>
<dbReference type="InterPro" id="IPR032675">
    <property type="entry name" value="LRR_dom_sf"/>
</dbReference>
<dbReference type="InterPro" id="IPR044974">
    <property type="entry name" value="Disease_R_plants"/>
</dbReference>
<dbReference type="InterPro" id="IPR041118">
    <property type="entry name" value="Rx_N"/>
</dbReference>
<dbReference type="InterPro" id="IPR036388">
    <property type="entry name" value="WH-like_DNA-bd_sf"/>
</dbReference>
<evidence type="ECO:0000256" key="5">
    <source>
        <dbReference type="ARBA" id="ARBA00022821"/>
    </source>
</evidence>
<evidence type="ECO:0000259" key="8">
    <source>
        <dbReference type="Pfam" id="PF00931"/>
    </source>
</evidence>
<dbReference type="PANTHER" id="PTHR23155">
    <property type="entry name" value="DISEASE RESISTANCE PROTEIN RP"/>
    <property type="match status" value="1"/>
</dbReference>
<feature type="domain" description="Disease resistance protein winged helix" evidence="10">
    <location>
        <begin position="624"/>
        <end position="681"/>
    </location>
</feature>
<dbReference type="Gene3D" id="1.10.10.10">
    <property type="entry name" value="Winged helix-like DNA-binding domain superfamily/Winged helix DNA-binding domain"/>
    <property type="match status" value="1"/>
</dbReference>
<accession>A0A835EJV7</accession>
<proteinExistence type="inferred from homology"/>
<evidence type="ECO:0000256" key="1">
    <source>
        <dbReference type="ARBA" id="ARBA00008894"/>
    </source>
</evidence>
<evidence type="ECO:0000313" key="13">
    <source>
        <dbReference type="Proteomes" id="UP000636709"/>
    </source>
</evidence>
<keyword evidence="13" id="KW-1185">Reference proteome</keyword>